<evidence type="ECO:0000256" key="1">
    <source>
        <dbReference type="ARBA" id="ARBA00022490"/>
    </source>
</evidence>
<dbReference type="Proteomes" id="UP000885722">
    <property type="component" value="Unassembled WGS sequence"/>
</dbReference>
<evidence type="ECO:0000313" key="6">
    <source>
        <dbReference type="EMBL" id="HFC03420.1"/>
    </source>
</evidence>
<accession>A0A7V2WL45</accession>
<comment type="similarity">
    <text evidence="4">Belongs to the R-transferase family. Bpt subfamily.</text>
</comment>
<keyword evidence="3 4" id="KW-0012">Acyltransferase</keyword>
<dbReference type="EMBL" id="DRNO01000072">
    <property type="protein sequence ID" value="HFC03420.1"/>
    <property type="molecule type" value="Genomic_DNA"/>
</dbReference>
<dbReference type="GO" id="GO:0004057">
    <property type="term" value="F:arginyl-tRNA--protein transferase activity"/>
    <property type="evidence" value="ECO:0007669"/>
    <property type="project" value="InterPro"/>
</dbReference>
<comment type="catalytic activity">
    <reaction evidence="4">
        <text>N-terminal L-aspartyl-[protein] + L-leucyl-tRNA(Leu) = N-terminal L-leucyl-L-aspartyl-[protein] + tRNA(Leu) + H(+)</text>
        <dbReference type="Rhea" id="RHEA:50420"/>
        <dbReference type="Rhea" id="RHEA-COMP:9613"/>
        <dbReference type="Rhea" id="RHEA-COMP:9622"/>
        <dbReference type="Rhea" id="RHEA-COMP:12669"/>
        <dbReference type="Rhea" id="RHEA-COMP:12674"/>
        <dbReference type="ChEBI" id="CHEBI:15378"/>
        <dbReference type="ChEBI" id="CHEBI:64720"/>
        <dbReference type="ChEBI" id="CHEBI:78442"/>
        <dbReference type="ChEBI" id="CHEBI:78494"/>
        <dbReference type="ChEBI" id="CHEBI:133042"/>
        <dbReference type="EC" id="2.3.2.29"/>
    </reaction>
</comment>
<evidence type="ECO:0000259" key="5">
    <source>
        <dbReference type="PROSITE" id="PS51186"/>
    </source>
</evidence>
<dbReference type="InterPro" id="IPR017138">
    <property type="entry name" value="Asp_Glu_LeuTrfase"/>
</dbReference>
<comment type="function">
    <text evidence="4">Functions in the N-end rule pathway of protein degradation where it conjugates Leu from its aminoacyl-tRNA to the N-termini of proteins containing an N-terminal aspartate or glutamate.</text>
</comment>
<dbReference type="GO" id="GO:0008914">
    <property type="term" value="F:leucyl-tRNA--protein transferase activity"/>
    <property type="evidence" value="ECO:0007669"/>
    <property type="project" value="UniProtKB-UniRule"/>
</dbReference>
<reference evidence="6" key="1">
    <citation type="journal article" date="2020" name="mSystems">
        <title>Genome- and Community-Level Interaction Insights into Carbon Utilization and Element Cycling Functions of Hydrothermarchaeota in Hydrothermal Sediment.</title>
        <authorList>
            <person name="Zhou Z."/>
            <person name="Liu Y."/>
            <person name="Xu W."/>
            <person name="Pan J."/>
            <person name="Luo Z.H."/>
            <person name="Li M."/>
        </authorList>
    </citation>
    <scope>NUCLEOTIDE SEQUENCE [LARGE SCALE GENOMIC DNA]</scope>
    <source>
        <strain evidence="6">HyVt-513</strain>
    </source>
</reference>
<evidence type="ECO:0000256" key="4">
    <source>
        <dbReference type="HAMAP-Rule" id="MF_00689"/>
    </source>
</evidence>
<feature type="domain" description="N-acetyltransferase" evidence="5">
    <location>
        <begin position="98"/>
        <end position="263"/>
    </location>
</feature>
<dbReference type="SUPFAM" id="SSF55729">
    <property type="entry name" value="Acyl-CoA N-acyltransferases (Nat)"/>
    <property type="match status" value="1"/>
</dbReference>
<dbReference type="InterPro" id="IPR000182">
    <property type="entry name" value="GNAT_dom"/>
</dbReference>
<dbReference type="InterPro" id="IPR030700">
    <property type="entry name" value="N-end_Aminoacyl_Trfase"/>
</dbReference>
<dbReference type="PIRSF" id="PIRSF037208">
    <property type="entry name" value="ATE_pro_prd"/>
    <property type="match status" value="1"/>
</dbReference>
<dbReference type="NCBIfam" id="NF002344">
    <property type="entry name" value="PRK01305.2-1"/>
    <property type="match status" value="1"/>
</dbReference>
<dbReference type="PANTHER" id="PTHR21367">
    <property type="entry name" value="ARGININE-TRNA-PROTEIN TRANSFERASE 1"/>
    <property type="match status" value="1"/>
</dbReference>
<sequence length="263" mass="31172">MKQHNDDRLHPESTDFCMLDYDCAYLPGKKTRMYYRYIREAEPEFVTAVIRRGWRRFGNYFFHPICQGCDACKSLRIDVEAFRPTRSQKKAIKRNRETRILVQPPSLTPGHIELYNRYHAWKAEKDGWRHRDINEREYYENFVEGAHEFGYEILYIRDNRLVGVDLIDVVEDGISAIYFYHDPNYARLSLGTYSLLYQISLARQLGKRWIYLGYWVDGCQAFAYKTKFQPEELLDGFPGVEEEPEWKPFAKAELSDGELGMAN</sequence>
<evidence type="ECO:0000256" key="3">
    <source>
        <dbReference type="ARBA" id="ARBA00023315"/>
    </source>
</evidence>
<keyword evidence="2 4" id="KW-0808">Transferase</keyword>
<evidence type="ECO:0000256" key="2">
    <source>
        <dbReference type="ARBA" id="ARBA00022679"/>
    </source>
</evidence>
<dbReference type="PANTHER" id="PTHR21367:SF1">
    <property type="entry name" value="ARGINYL-TRNA--PROTEIN TRANSFERASE 1"/>
    <property type="match status" value="1"/>
</dbReference>
<dbReference type="Pfam" id="PF04377">
    <property type="entry name" value="ATE_C"/>
    <property type="match status" value="1"/>
</dbReference>
<name>A0A7V2WL45_9BACT</name>
<dbReference type="EC" id="2.3.2.29" evidence="4"/>
<keyword evidence="1 4" id="KW-0963">Cytoplasm</keyword>
<dbReference type="Pfam" id="PF04376">
    <property type="entry name" value="ATE_N"/>
    <property type="match status" value="1"/>
</dbReference>
<organism evidence="6">
    <name type="scientific">Nitratifractor salsuginis</name>
    <dbReference type="NCBI Taxonomy" id="269261"/>
    <lineage>
        <taxon>Bacteria</taxon>
        <taxon>Pseudomonadati</taxon>
        <taxon>Campylobacterota</taxon>
        <taxon>Epsilonproteobacteria</taxon>
        <taxon>Campylobacterales</taxon>
        <taxon>Sulfurovaceae</taxon>
        <taxon>Nitratifractor</taxon>
    </lineage>
</organism>
<dbReference type="GO" id="GO:0005737">
    <property type="term" value="C:cytoplasm"/>
    <property type="evidence" value="ECO:0007669"/>
    <property type="project" value="UniProtKB-SubCell"/>
</dbReference>
<comment type="catalytic activity">
    <reaction evidence="4">
        <text>N-terminal L-glutamyl-[protein] + L-leucyl-tRNA(Leu) = N-terminal L-leucyl-L-glutamyl-[protein] + tRNA(Leu) + H(+)</text>
        <dbReference type="Rhea" id="RHEA:50412"/>
        <dbReference type="Rhea" id="RHEA-COMP:9613"/>
        <dbReference type="Rhea" id="RHEA-COMP:9622"/>
        <dbReference type="Rhea" id="RHEA-COMP:12664"/>
        <dbReference type="Rhea" id="RHEA-COMP:12668"/>
        <dbReference type="ChEBI" id="CHEBI:15378"/>
        <dbReference type="ChEBI" id="CHEBI:64721"/>
        <dbReference type="ChEBI" id="CHEBI:78442"/>
        <dbReference type="ChEBI" id="CHEBI:78494"/>
        <dbReference type="ChEBI" id="CHEBI:133041"/>
        <dbReference type="EC" id="2.3.2.29"/>
    </reaction>
</comment>
<dbReference type="GO" id="GO:0016747">
    <property type="term" value="F:acyltransferase activity, transferring groups other than amino-acyl groups"/>
    <property type="evidence" value="ECO:0007669"/>
    <property type="project" value="InterPro"/>
</dbReference>
<comment type="caution">
    <text evidence="6">The sequence shown here is derived from an EMBL/GenBank/DDBJ whole genome shotgun (WGS) entry which is preliminary data.</text>
</comment>
<gene>
    <name evidence="4" type="primary">bpt</name>
    <name evidence="6" type="ORF">ENJ74_00980</name>
</gene>
<dbReference type="GO" id="GO:0071596">
    <property type="term" value="P:ubiquitin-dependent protein catabolic process via the N-end rule pathway"/>
    <property type="evidence" value="ECO:0007669"/>
    <property type="project" value="InterPro"/>
</dbReference>
<dbReference type="InterPro" id="IPR016181">
    <property type="entry name" value="Acyl_CoA_acyltransferase"/>
</dbReference>
<dbReference type="InterPro" id="IPR007471">
    <property type="entry name" value="N-end_Aminoacyl_Trfase_N"/>
</dbReference>
<comment type="subcellular location">
    <subcellularLocation>
        <location evidence="4">Cytoplasm</location>
    </subcellularLocation>
</comment>
<dbReference type="AlphaFoldDB" id="A0A7V2WL45"/>
<dbReference type="NCBIfam" id="NF002346">
    <property type="entry name" value="PRK01305.2-3"/>
    <property type="match status" value="1"/>
</dbReference>
<dbReference type="PROSITE" id="PS51186">
    <property type="entry name" value="GNAT"/>
    <property type="match status" value="1"/>
</dbReference>
<dbReference type="HAMAP" id="MF_00689">
    <property type="entry name" value="Bpt"/>
    <property type="match status" value="1"/>
</dbReference>
<protein>
    <recommendedName>
        <fullName evidence="4">Aspartate/glutamate leucyltransferase</fullName>
        <ecNumber evidence="4">2.3.2.29</ecNumber>
    </recommendedName>
</protein>
<dbReference type="InterPro" id="IPR007472">
    <property type="entry name" value="N-end_Aminoacyl_Trfase_C"/>
</dbReference>
<proteinExistence type="inferred from homology"/>